<dbReference type="AlphaFoldDB" id="A0A151RDZ9"/>
<keyword evidence="3" id="KW-1185">Reference proteome</keyword>
<organism evidence="2 3">
    <name type="scientific">Cajanus cajan</name>
    <name type="common">Pigeon pea</name>
    <name type="synonym">Cajanus indicus</name>
    <dbReference type="NCBI Taxonomy" id="3821"/>
    <lineage>
        <taxon>Eukaryota</taxon>
        <taxon>Viridiplantae</taxon>
        <taxon>Streptophyta</taxon>
        <taxon>Embryophyta</taxon>
        <taxon>Tracheophyta</taxon>
        <taxon>Spermatophyta</taxon>
        <taxon>Magnoliopsida</taxon>
        <taxon>eudicotyledons</taxon>
        <taxon>Gunneridae</taxon>
        <taxon>Pentapetalae</taxon>
        <taxon>rosids</taxon>
        <taxon>fabids</taxon>
        <taxon>Fabales</taxon>
        <taxon>Fabaceae</taxon>
        <taxon>Papilionoideae</taxon>
        <taxon>50 kb inversion clade</taxon>
        <taxon>NPAAA clade</taxon>
        <taxon>indigoferoid/millettioid clade</taxon>
        <taxon>Phaseoleae</taxon>
        <taxon>Cajanus</taxon>
    </lineage>
</organism>
<dbReference type="Gramene" id="C.cajan_36989.t">
    <property type="protein sequence ID" value="C.cajan_36989.t.cds1"/>
    <property type="gene ID" value="C.cajan_36989"/>
</dbReference>
<name>A0A151RDZ9_CAJCA</name>
<evidence type="ECO:0000313" key="2">
    <source>
        <dbReference type="EMBL" id="KYP40625.1"/>
    </source>
</evidence>
<proteinExistence type="predicted"/>
<dbReference type="Pfam" id="PF14111">
    <property type="entry name" value="DUF4283"/>
    <property type="match status" value="1"/>
</dbReference>
<evidence type="ECO:0000313" key="3">
    <source>
        <dbReference type="Proteomes" id="UP000075243"/>
    </source>
</evidence>
<gene>
    <name evidence="2" type="ORF">KK1_038047</name>
</gene>
<sequence>MISIGKGFFEFPFSSVEDLRKLLVGESWDLKPKVLWLLSWSPNFNPNIVLNLNA</sequence>
<evidence type="ECO:0000259" key="1">
    <source>
        <dbReference type="Pfam" id="PF14111"/>
    </source>
</evidence>
<accession>A0A151RDZ9</accession>
<dbReference type="EMBL" id="KQ483824">
    <property type="protein sequence ID" value="KYP40625.1"/>
    <property type="molecule type" value="Genomic_DNA"/>
</dbReference>
<feature type="domain" description="DUF4283" evidence="1">
    <location>
        <begin position="3"/>
        <end position="47"/>
    </location>
</feature>
<reference evidence="2" key="1">
    <citation type="journal article" date="2012" name="Nat. Biotechnol.">
        <title>Draft genome sequence of pigeonpea (Cajanus cajan), an orphan legume crop of resource-poor farmers.</title>
        <authorList>
            <person name="Varshney R.K."/>
            <person name="Chen W."/>
            <person name="Li Y."/>
            <person name="Bharti A.K."/>
            <person name="Saxena R.K."/>
            <person name="Schlueter J.A."/>
            <person name="Donoghue M.T."/>
            <person name="Azam S."/>
            <person name="Fan G."/>
            <person name="Whaley A.M."/>
            <person name="Farmer A.D."/>
            <person name="Sheridan J."/>
            <person name="Iwata A."/>
            <person name="Tuteja R."/>
            <person name="Penmetsa R.V."/>
            <person name="Wu W."/>
            <person name="Upadhyaya H.D."/>
            <person name="Yang S.P."/>
            <person name="Shah T."/>
            <person name="Saxena K.B."/>
            <person name="Michael T."/>
            <person name="McCombie W.R."/>
            <person name="Yang B."/>
            <person name="Zhang G."/>
            <person name="Yang H."/>
            <person name="Wang J."/>
            <person name="Spillane C."/>
            <person name="Cook D.R."/>
            <person name="May G.D."/>
            <person name="Xu X."/>
            <person name="Jackson S.A."/>
        </authorList>
    </citation>
    <scope>NUCLEOTIDE SEQUENCE [LARGE SCALE GENOMIC DNA]</scope>
</reference>
<dbReference type="Proteomes" id="UP000075243">
    <property type="component" value="Unassembled WGS sequence"/>
</dbReference>
<dbReference type="InterPro" id="IPR025558">
    <property type="entry name" value="DUF4283"/>
</dbReference>
<protein>
    <recommendedName>
        <fullName evidence="1">DUF4283 domain-containing protein</fullName>
    </recommendedName>
</protein>